<dbReference type="AlphaFoldDB" id="A0AAV4ZZW1"/>
<reference evidence="6" key="1">
    <citation type="submission" date="2021-10" db="EMBL/GenBank/DDBJ databases">
        <title>De novo Genome Assembly of Clathrus columnatus (Basidiomycota, Fungi) Using Illumina and Nanopore Sequence Data.</title>
        <authorList>
            <person name="Ogiso-Tanaka E."/>
            <person name="Itagaki H."/>
            <person name="Hosoya T."/>
            <person name="Hosaka K."/>
        </authorList>
    </citation>
    <scope>NUCLEOTIDE SEQUENCE</scope>
    <source>
        <strain evidence="6">MO-923</strain>
    </source>
</reference>
<dbReference type="PANTHER" id="PTHR13271:SF34">
    <property type="entry name" value="N-LYSINE METHYLTRANSFERASE SETD6"/>
    <property type="match status" value="1"/>
</dbReference>
<proteinExistence type="predicted"/>
<gene>
    <name evidence="6" type="ORF">Clacol_000502</name>
</gene>
<dbReference type="Gene3D" id="3.90.1420.10">
    <property type="entry name" value="Rubisco LSMT, substrate-binding domain"/>
    <property type="match status" value="1"/>
</dbReference>
<comment type="caution">
    <text evidence="6">The sequence shown here is derived from an EMBL/GenBank/DDBJ whole genome shotgun (WGS) entry which is preliminary data.</text>
</comment>
<evidence type="ECO:0000256" key="1">
    <source>
        <dbReference type="ARBA" id="ARBA00022603"/>
    </source>
</evidence>
<dbReference type="Gene3D" id="3.90.1410.10">
    <property type="entry name" value="set domain protein methyltransferase, domain 1"/>
    <property type="match status" value="1"/>
</dbReference>
<sequence>MNTICQDKQTKVFLNWFTNNGGTIHSAVEIAEFPAMGRGAVAIEDIKKDTVLFTLPRSLTLSLRTSSLPMKFGLKAWRKHRLHKGWAGLILCMMWEDTNGEAGKWFGYLQSLPSKFTTPMMWALDDLAELEGTSIFDKIGRKSAEDDYYQTLLPAMKTRPDLFDPEKLDILYSIEQYHTMGSRILSRCFHVEMFDEDEDADEGAACDVGLTTQSDDDNDTDDDSDDDEDSADVAMVPMADILNARYKSENAKLCYELKDLEMISTKDIKKGEQIVIVFPLSLSSALLQCQFNTYGDPPNSDLLRRYGHVDIFPLKDGMIGNPADVVEIRLDIVVDVLKELKTEEKVFARIDWWLDRGDDVYNYEMEGDIPKPPEELISFIRLLTMPEDEWLKTREKGKIPKPKFVPKVANILIRALELRLKQYKTTLNEDKTLLQTDLSQNKRMAVIIRMGEKRILESAIRELSEYIPVPQSDPPGPQKRVSPSHSSKERFSKSRKVK</sequence>
<dbReference type="InterPro" id="IPR015353">
    <property type="entry name" value="Rubisco_LSMT_subst-bd"/>
</dbReference>
<dbReference type="InterPro" id="IPR046341">
    <property type="entry name" value="SET_dom_sf"/>
</dbReference>
<feature type="region of interest" description="Disordered" evidence="4">
    <location>
        <begin position="208"/>
        <end position="232"/>
    </location>
</feature>
<dbReference type="EMBL" id="BPWL01000001">
    <property type="protein sequence ID" value="GJJ06311.1"/>
    <property type="molecule type" value="Genomic_DNA"/>
</dbReference>
<evidence type="ECO:0000259" key="5">
    <source>
        <dbReference type="PROSITE" id="PS50280"/>
    </source>
</evidence>
<organism evidence="6 7">
    <name type="scientific">Clathrus columnatus</name>
    <dbReference type="NCBI Taxonomy" id="1419009"/>
    <lineage>
        <taxon>Eukaryota</taxon>
        <taxon>Fungi</taxon>
        <taxon>Dikarya</taxon>
        <taxon>Basidiomycota</taxon>
        <taxon>Agaricomycotina</taxon>
        <taxon>Agaricomycetes</taxon>
        <taxon>Phallomycetidae</taxon>
        <taxon>Phallales</taxon>
        <taxon>Clathraceae</taxon>
        <taxon>Clathrus</taxon>
    </lineage>
</organism>
<feature type="region of interest" description="Disordered" evidence="4">
    <location>
        <begin position="466"/>
        <end position="498"/>
    </location>
</feature>
<evidence type="ECO:0000256" key="4">
    <source>
        <dbReference type="SAM" id="MobiDB-lite"/>
    </source>
</evidence>
<dbReference type="SUPFAM" id="SSF82199">
    <property type="entry name" value="SET domain"/>
    <property type="match status" value="1"/>
</dbReference>
<dbReference type="InterPro" id="IPR036464">
    <property type="entry name" value="Rubisco_LSMT_subst-bd_sf"/>
</dbReference>
<dbReference type="SUPFAM" id="SSF81822">
    <property type="entry name" value="RuBisCo LSMT C-terminal, substrate-binding domain"/>
    <property type="match status" value="1"/>
</dbReference>
<accession>A0AAV4ZZW1</accession>
<dbReference type="GO" id="GO:0032259">
    <property type="term" value="P:methylation"/>
    <property type="evidence" value="ECO:0007669"/>
    <property type="project" value="UniProtKB-KW"/>
</dbReference>
<protein>
    <recommendedName>
        <fullName evidence="5">SET domain-containing protein</fullName>
    </recommendedName>
</protein>
<feature type="domain" description="SET" evidence="5">
    <location>
        <begin position="26"/>
        <end position="279"/>
    </location>
</feature>
<dbReference type="GO" id="GO:0005634">
    <property type="term" value="C:nucleus"/>
    <property type="evidence" value="ECO:0007669"/>
    <property type="project" value="TreeGrafter"/>
</dbReference>
<dbReference type="PROSITE" id="PS50280">
    <property type="entry name" value="SET"/>
    <property type="match status" value="1"/>
</dbReference>
<keyword evidence="7" id="KW-1185">Reference proteome</keyword>
<evidence type="ECO:0000313" key="7">
    <source>
        <dbReference type="Proteomes" id="UP001050691"/>
    </source>
</evidence>
<evidence type="ECO:0000256" key="3">
    <source>
        <dbReference type="ARBA" id="ARBA00022691"/>
    </source>
</evidence>
<keyword evidence="1" id="KW-0489">Methyltransferase</keyword>
<evidence type="ECO:0000313" key="6">
    <source>
        <dbReference type="EMBL" id="GJJ06311.1"/>
    </source>
</evidence>
<feature type="compositionally biased region" description="Acidic residues" evidence="4">
    <location>
        <begin position="214"/>
        <end position="231"/>
    </location>
</feature>
<dbReference type="InterPro" id="IPR050600">
    <property type="entry name" value="SETD3_SETD6_MTase"/>
</dbReference>
<dbReference type="Proteomes" id="UP001050691">
    <property type="component" value="Unassembled WGS sequence"/>
</dbReference>
<keyword evidence="2" id="KW-0808">Transferase</keyword>
<dbReference type="Pfam" id="PF09273">
    <property type="entry name" value="Rubis-subs-bind"/>
    <property type="match status" value="1"/>
</dbReference>
<keyword evidence="3" id="KW-0949">S-adenosyl-L-methionine</keyword>
<dbReference type="PANTHER" id="PTHR13271">
    <property type="entry name" value="UNCHARACTERIZED PUTATIVE METHYLTRANSFERASE"/>
    <property type="match status" value="1"/>
</dbReference>
<name>A0AAV4ZZW1_9AGAM</name>
<evidence type="ECO:0000256" key="2">
    <source>
        <dbReference type="ARBA" id="ARBA00022679"/>
    </source>
</evidence>
<dbReference type="InterPro" id="IPR001214">
    <property type="entry name" value="SET_dom"/>
</dbReference>
<dbReference type="GO" id="GO:0016279">
    <property type="term" value="F:protein-lysine N-methyltransferase activity"/>
    <property type="evidence" value="ECO:0007669"/>
    <property type="project" value="TreeGrafter"/>
</dbReference>